<organism evidence="1 2">
    <name type="scientific">Melastoma candidum</name>
    <dbReference type="NCBI Taxonomy" id="119954"/>
    <lineage>
        <taxon>Eukaryota</taxon>
        <taxon>Viridiplantae</taxon>
        <taxon>Streptophyta</taxon>
        <taxon>Embryophyta</taxon>
        <taxon>Tracheophyta</taxon>
        <taxon>Spermatophyta</taxon>
        <taxon>Magnoliopsida</taxon>
        <taxon>eudicotyledons</taxon>
        <taxon>Gunneridae</taxon>
        <taxon>Pentapetalae</taxon>
        <taxon>rosids</taxon>
        <taxon>malvids</taxon>
        <taxon>Myrtales</taxon>
        <taxon>Melastomataceae</taxon>
        <taxon>Melastomatoideae</taxon>
        <taxon>Melastomateae</taxon>
        <taxon>Melastoma</taxon>
    </lineage>
</organism>
<evidence type="ECO:0000313" key="1">
    <source>
        <dbReference type="EMBL" id="KAI4341749.1"/>
    </source>
</evidence>
<name>A0ACB9P1U1_9MYRT</name>
<keyword evidence="2" id="KW-1185">Reference proteome</keyword>
<protein>
    <submittedName>
        <fullName evidence="1">Uncharacterized protein</fullName>
    </submittedName>
</protein>
<sequence>MEAAEECGRRELLILQPFQVTHSDLLLLSSSSPSSESESGPMGSIRRGIMDALGPSGPGLLSVTGVQEASALRRKVLPLSRDLALLDRERRARVLKEHRLGTDVPMKDPRRAVSSFAMQLRYGECVESMQEISGNGMDTSEIGCDPNDGGVTREFQEKGFDGLGSSFKELGLLMIEMGLALARVCDQSLGGNELERCLMESGTAKGRLIHYHSATDYLALEKKVKIFSKRRVSSSRKPGEKITVSSESDSCDPFSDLWQQWHYDYGVFTILTAPMFLTAAFPEMDSNEQHSLSFVEEYPYPDGLTYLRILDPTKNDVFMVNTLPENFIIQVGESADVLSRGRLRSTLHCVCRPKNPENVSRETLVVFLQPAWSKHLSLSEYSRDQLASADSDIEQSADEPCVPDWNKKKIMEVIQEKIPPLALRIKGGVSFAEFARETTRQYYGSSGLQSNR</sequence>
<dbReference type="Proteomes" id="UP001057402">
    <property type="component" value="Chromosome 7"/>
</dbReference>
<accession>A0ACB9P1U1</accession>
<reference evidence="2" key="1">
    <citation type="journal article" date="2023" name="Front. Plant Sci.">
        <title>Chromosomal-level genome assembly of Melastoma candidum provides insights into trichome evolution.</title>
        <authorList>
            <person name="Zhong Y."/>
            <person name="Wu W."/>
            <person name="Sun C."/>
            <person name="Zou P."/>
            <person name="Liu Y."/>
            <person name="Dai S."/>
            <person name="Zhou R."/>
        </authorList>
    </citation>
    <scope>NUCLEOTIDE SEQUENCE [LARGE SCALE GENOMIC DNA]</scope>
</reference>
<comment type="caution">
    <text evidence="1">The sequence shown here is derived from an EMBL/GenBank/DDBJ whole genome shotgun (WGS) entry which is preliminary data.</text>
</comment>
<gene>
    <name evidence="1" type="ORF">MLD38_026434</name>
</gene>
<proteinExistence type="predicted"/>
<evidence type="ECO:0000313" key="2">
    <source>
        <dbReference type="Proteomes" id="UP001057402"/>
    </source>
</evidence>
<dbReference type="EMBL" id="CM042886">
    <property type="protein sequence ID" value="KAI4341749.1"/>
    <property type="molecule type" value="Genomic_DNA"/>
</dbReference>